<dbReference type="CDD" id="cd06626">
    <property type="entry name" value="STKc_MEKK4"/>
    <property type="match status" value="1"/>
</dbReference>
<feature type="compositionally biased region" description="Polar residues" evidence="8">
    <location>
        <begin position="1951"/>
        <end position="1966"/>
    </location>
</feature>
<evidence type="ECO:0000313" key="10">
    <source>
        <dbReference type="EMBL" id="CEH14108.1"/>
    </source>
</evidence>
<feature type="region of interest" description="Disordered" evidence="8">
    <location>
        <begin position="373"/>
        <end position="394"/>
    </location>
</feature>
<dbReference type="PROSITE" id="PS50011">
    <property type="entry name" value="PROTEIN_KINASE_DOM"/>
    <property type="match status" value="1"/>
</dbReference>
<evidence type="ECO:0000256" key="4">
    <source>
        <dbReference type="ARBA" id="ARBA00022741"/>
    </source>
</evidence>
<feature type="compositionally biased region" description="Polar residues" evidence="8">
    <location>
        <begin position="130"/>
        <end position="146"/>
    </location>
</feature>
<feature type="binding site" evidence="7">
    <location>
        <position position="1564"/>
    </location>
    <ligand>
        <name>ATP</name>
        <dbReference type="ChEBI" id="CHEBI:30616"/>
    </ligand>
</feature>
<feature type="region of interest" description="Disordered" evidence="8">
    <location>
        <begin position="1911"/>
        <end position="1985"/>
    </location>
</feature>
<sequence length="2012" mass="220400">MSHSQDSQDAGQHDQPVNASQYAPSPRRSGLRSVQETLYEEAEESSDDDFNRNRMTASRSIPGASKAGGLSSELDPFQRPSIQHATEAPDEDAVNSDMPRTPPEANNHNHNNNNYSRPRPRPLANRQEEASASSAKLLPMQTSDTNGGSASSSFASGSASKLPAAGVGSRVGPRPVPKDSSSLRHISFKSRLASIPAEERSSSPNASDRPVAAAIAARPHSSALAHEGDGFVVDDEDEDGVELGEDSSRGHVGAAGGSSNASNGSRDVYGDIDAARRARSDRARRRAARRVRARPHRSDRGILSASSSEDSYESSEDSESLDYAQALAHWKWKMRLDPEAAVYAPEAARDRVDKIGVDGPTEGTPATAAVFEQQKRRSGNPVPRRAPWHARGPEVPAGGLLTPGPQWPDQVNTPLGTPPDLHSPAAIEPRVRLEWQTMLESVLASDVLRSETKRITSADVKIHTRQEQMYMRWLDIHASLRGRGYYAGAVEAEEKRLRAGWKEVVTALIRDVREYREPSQNSEAEESKDADLSQATSVDNASVATFGADSHDARASARDSASASDTQEKVYAEIKDLLIRVDSAEEQFPSRHKMIEEMPEWGAFDVQGKLASLYSWYNIWNGIEDQVATLQRWTNTEDLSLEEPRDSTRYPVREGAEQAAKPDQGANKKLGFASDMVVELGPQNLLERIVKEDTLQATFEKRTLAQLNVFIVKARRSILDNSATFGRLRLPSFEPMLLRLINFPTRLVYSALRLRLINGYKIREPSILIVDSMIDDIRAGLALGCRVKLQYGAVAEAEPQRGWDPPSCIAEGYDALMREALRFFFRLLNIKLRGSVFFKETEILEPEWVFLSNASEVIEQGDIVVARSVIRVVNKLFARVVTYIERELAAPSLTRGARIGAPTDVIGGLASGHNPRGPATAGAPTRGKVLMTLEEKVKWIHLVFDNVRVRSRKLLGFARDIRNRLDNAAEYDLNSLQSPLEGASGDEAHHSDARSAQSGNGAGHGMDLNTFMQTLINADYFLVLTGTFEASGIYVIAEPSLHDKPELIRELFNRCMRYGGSSKGPNALNVDGVTAAAANMHPLDKTHEDEEGSDIGGGDAASRADDAELSQPPRYLLLMSPRDGFMWTGRIMSLDLPPLGVDLQERRLRLIADGPKTRLTMCKAHLYGVFQAASLFQQQQANVASSSSAAGVPNVKAHAQEKESGSPQQLQPSPFPLEVIHEHMAHMSAVQTELRRVNKGVYMLSDTVIRAVPALRRSLRHRNRPNAASQATQQDAAGNRAGLTGPASSDDLIQNCFGMAAEQGFRALPFIESDRLRGQIMLALARLSIDWVAFICDDCIPGDRKTFKWAVAALENAMQVTRNENIFRLSEEDFGLMRTKVASCMALLISQFDILGARSSVAKAKEEQERLDRERAERERLRHAESSAVSALRANPTLKDGASAASALDGSHKAEAAKLVADTGGVGAPPMLNRHDSGMQATEERWMAKVLEWEAARQETETEQRLIGRVLDETIPEDRGLQFLAQNSSKYQIRWQQGRFIGAGTFGTVYSAVNLDTGNLMAVKEIRFQDISQNPSLYRQIKDEMSVMEMLSHPNIVEYYGIEVHRDKVFIFEEYCQGGSLAQLLEHGRIEDEAVVQVYTLQLLDGLVYLHSKGVVHRDIKPDNILLDHVGVIKFVDFGAAKVLAKNSKTMQRSRRPGAVGPGAIKQQSKGAPGGMGSLQGTPMYMSPEVIKGETRGRRGAMDVWSLGCVVLEFATGRRPWSQLDNEWAIMFHIGMAQQHPPLPDPGQLSEVGIDFIRQCLTIDPYDRPSASEMREHPWIKGLTDDLRRADEEERAAAAAAGADYQRLSVDGDDSAAGVAAMAATPGTRSVNGFTFGERQSSQTPGLASIRSGYAGSITSWAQATGAASSVTTPLDSLGGEPQFPGMKSTGTSSLHVPRGRAQDSLRSGAETPQDSAGLETGTSQERFFGEDPDACIPSSQKHEEAATYADLAYDRENEERRRLAKPQDDGL</sequence>
<feature type="compositionally biased region" description="Polar residues" evidence="8">
    <location>
        <begin position="1867"/>
        <end position="1886"/>
    </location>
</feature>
<keyword evidence="2" id="KW-0723">Serine/threonine-protein kinase</keyword>
<evidence type="ECO:0000259" key="9">
    <source>
        <dbReference type="PROSITE" id="PS50011"/>
    </source>
</evidence>
<dbReference type="GO" id="GO:0005524">
    <property type="term" value="F:ATP binding"/>
    <property type="evidence" value="ECO:0007669"/>
    <property type="project" value="UniProtKB-UniRule"/>
</dbReference>
<evidence type="ECO:0000256" key="8">
    <source>
        <dbReference type="SAM" id="MobiDB-lite"/>
    </source>
</evidence>
<evidence type="ECO:0000313" key="11">
    <source>
        <dbReference type="Proteomes" id="UP000054845"/>
    </source>
</evidence>
<evidence type="ECO:0000256" key="5">
    <source>
        <dbReference type="ARBA" id="ARBA00022777"/>
    </source>
</evidence>
<dbReference type="SUPFAM" id="SSF56112">
    <property type="entry name" value="Protein kinase-like (PK-like)"/>
    <property type="match status" value="1"/>
</dbReference>
<feature type="compositionally biased region" description="Low complexity" evidence="8">
    <location>
        <begin position="206"/>
        <end position="225"/>
    </location>
</feature>
<dbReference type="Gene3D" id="1.10.510.10">
    <property type="entry name" value="Transferase(Phosphotransferase) domain 1"/>
    <property type="match status" value="1"/>
</dbReference>
<feature type="domain" description="Protein kinase" evidence="9">
    <location>
        <begin position="1535"/>
        <end position="1820"/>
    </location>
</feature>
<dbReference type="InterPro" id="IPR011009">
    <property type="entry name" value="Kinase-like_dom_sf"/>
</dbReference>
<feature type="region of interest" description="Disordered" evidence="8">
    <location>
        <begin position="1691"/>
        <end position="1723"/>
    </location>
</feature>
<feature type="region of interest" description="Disordered" evidence="8">
    <location>
        <begin position="1867"/>
        <end position="1887"/>
    </location>
</feature>
<dbReference type="Pfam" id="PF00069">
    <property type="entry name" value="Pkinase"/>
    <property type="match status" value="1"/>
</dbReference>
<evidence type="ECO:0000256" key="6">
    <source>
        <dbReference type="ARBA" id="ARBA00022840"/>
    </source>
</evidence>
<comment type="similarity">
    <text evidence="1">Belongs to the protein kinase superfamily. STE Ser/Thr protein kinase family. MAP kinase kinase kinase subfamily.</text>
</comment>
<feature type="compositionally biased region" description="Basic residues" evidence="8">
    <location>
        <begin position="282"/>
        <end position="297"/>
    </location>
</feature>
<dbReference type="InterPro" id="IPR000719">
    <property type="entry name" value="Prot_kinase_dom"/>
</dbReference>
<keyword evidence="5 10" id="KW-0418">Kinase</keyword>
<feature type="region of interest" description="Disordered" evidence="8">
    <location>
        <begin position="977"/>
        <end position="1001"/>
    </location>
</feature>
<feature type="compositionally biased region" description="Polar residues" evidence="8">
    <location>
        <begin position="1"/>
        <end position="23"/>
    </location>
</feature>
<dbReference type="InterPro" id="IPR050538">
    <property type="entry name" value="MAP_kinase_kinase_kinase"/>
</dbReference>
<feature type="region of interest" description="Disordered" evidence="8">
    <location>
        <begin position="639"/>
        <end position="666"/>
    </location>
</feature>
<keyword evidence="3" id="KW-0808">Transferase</keyword>
<feature type="compositionally biased region" description="Acidic residues" evidence="8">
    <location>
        <begin position="232"/>
        <end position="245"/>
    </location>
</feature>
<dbReference type="PROSITE" id="PS00108">
    <property type="entry name" value="PROTEIN_KINASE_ST"/>
    <property type="match status" value="1"/>
</dbReference>
<dbReference type="GO" id="GO:0004674">
    <property type="term" value="F:protein serine/threonine kinase activity"/>
    <property type="evidence" value="ECO:0007669"/>
    <property type="project" value="UniProtKB-KW"/>
</dbReference>
<keyword evidence="11" id="KW-1185">Reference proteome</keyword>
<dbReference type="GO" id="GO:0038066">
    <property type="term" value="P:p38MAPK cascade"/>
    <property type="evidence" value="ECO:0007669"/>
    <property type="project" value="TreeGrafter"/>
</dbReference>
<name>A0A0P1BE15_9BASI</name>
<keyword evidence="4 7" id="KW-0547">Nucleotide-binding</keyword>
<feature type="compositionally biased region" description="Basic and acidic residues" evidence="8">
    <location>
        <begin position="642"/>
        <end position="656"/>
    </location>
</feature>
<dbReference type="EMBL" id="CCYA01000240">
    <property type="protein sequence ID" value="CEH14108.1"/>
    <property type="molecule type" value="Genomic_DNA"/>
</dbReference>
<feature type="compositionally biased region" description="Basic and acidic residues" evidence="8">
    <location>
        <begin position="1405"/>
        <end position="1425"/>
    </location>
</feature>
<evidence type="ECO:0000256" key="7">
    <source>
        <dbReference type="PROSITE-ProRule" id="PRU10141"/>
    </source>
</evidence>
<feature type="region of interest" description="Disordered" evidence="8">
    <location>
        <begin position="1405"/>
        <end position="1429"/>
    </location>
</feature>
<dbReference type="PANTHER" id="PTHR48016:SF32">
    <property type="entry name" value="MITOGEN-ACTIVATED PROTEIN KINASE KINASE KINASE 4"/>
    <property type="match status" value="1"/>
</dbReference>
<dbReference type="STRING" id="401625.A0A0P1BE15"/>
<organism evidence="10 11">
    <name type="scientific">Ceraceosorus bombacis</name>
    <dbReference type="NCBI Taxonomy" id="401625"/>
    <lineage>
        <taxon>Eukaryota</taxon>
        <taxon>Fungi</taxon>
        <taxon>Dikarya</taxon>
        <taxon>Basidiomycota</taxon>
        <taxon>Ustilaginomycotina</taxon>
        <taxon>Exobasidiomycetes</taxon>
        <taxon>Ceraceosorales</taxon>
        <taxon>Ceraceosoraceae</taxon>
        <taxon>Ceraceosorus</taxon>
    </lineage>
</organism>
<keyword evidence="6 7" id="KW-0067">ATP-binding</keyword>
<dbReference type="Proteomes" id="UP000054845">
    <property type="component" value="Unassembled WGS sequence"/>
</dbReference>
<evidence type="ECO:0000256" key="2">
    <source>
        <dbReference type="ARBA" id="ARBA00022527"/>
    </source>
</evidence>
<dbReference type="InterPro" id="IPR008271">
    <property type="entry name" value="Ser/Thr_kinase_AS"/>
</dbReference>
<feature type="region of interest" description="Disordered" evidence="8">
    <location>
        <begin position="1993"/>
        <end position="2012"/>
    </location>
</feature>
<feature type="region of interest" description="Disordered" evidence="8">
    <location>
        <begin position="516"/>
        <end position="535"/>
    </location>
</feature>
<feature type="compositionally biased region" description="Low complexity" evidence="8">
    <location>
        <begin position="147"/>
        <end position="160"/>
    </location>
</feature>
<feature type="region of interest" description="Disordered" evidence="8">
    <location>
        <begin position="1084"/>
        <end position="1107"/>
    </location>
</feature>
<dbReference type="PANTHER" id="PTHR48016">
    <property type="entry name" value="MAP KINASE KINASE KINASE SSK2-RELATED-RELATED"/>
    <property type="match status" value="1"/>
</dbReference>
<feature type="compositionally biased region" description="Polar residues" evidence="8">
    <location>
        <begin position="1266"/>
        <end position="1276"/>
    </location>
</feature>
<accession>A0A0P1BE15</accession>
<feature type="compositionally biased region" description="Acidic residues" evidence="8">
    <location>
        <begin position="38"/>
        <end position="48"/>
    </location>
</feature>
<dbReference type="PROSITE" id="PS00107">
    <property type="entry name" value="PROTEIN_KINASE_ATP"/>
    <property type="match status" value="1"/>
</dbReference>
<evidence type="ECO:0000256" key="1">
    <source>
        <dbReference type="ARBA" id="ARBA00006529"/>
    </source>
</evidence>
<dbReference type="OrthoDB" id="1043025at2759"/>
<proteinExistence type="inferred from homology"/>
<reference evidence="10 11" key="1">
    <citation type="submission" date="2014-09" db="EMBL/GenBank/DDBJ databases">
        <authorList>
            <person name="Magalhaes I.L.F."/>
            <person name="Oliveira U."/>
            <person name="Santos F.R."/>
            <person name="Vidigal T.H.D.A."/>
            <person name="Brescovit A.D."/>
            <person name="Santos A.J."/>
        </authorList>
    </citation>
    <scope>NUCLEOTIDE SEQUENCE [LARGE SCALE GENOMIC DNA]</scope>
</reference>
<feature type="region of interest" description="Disordered" evidence="8">
    <location>
        <begin position="1"/>
        <end position="319"/>
    </location>
</feature>
<dbReference type="SMART" id="SM00220">
    <property type="entry name" value="S_TKc"/>
    <property type="match status" value="1"/>
</dbReference>
<protein>
    <submittedName>
        <fullName evidence="10">Related to ssk2-map kinase kinase kinase of the high osmolarity signal transduction pathway</fullName>
    </submittedName>
</protein>
<feature type="region of interest" description="Disordered" evidence="8">
    <location>
        <begin position="1192"/>
        <end position="1213"/>
    </location>
</feature>
<dbReference type="InterPro" id="IPR017441">
    <property type="entry name" value="Protein_kinase_ATP_BS"/>
</dbReference>
<feature type="region of interest" description="Disordered" evidence="8">
    <location>
        <begin position="1259"/>
        <end position="1284"/>
    </location>
</feature>
<feature type="compositionally biased region" description="Acidic residues" evidence="8">
    <location>
        <begin position="310"/>
        <end position="319"/>
    </location>
</feature>
<evidence type="ECO:0000256" key="3">
    <source>
        <dbReference type="ARBA" id="ARBA00022679"/>
    </source>
</evidence>